<evidence type="ECO:0000256" key="1">
    <source>
        <dbReference type="SAM" id="MobiDB-lite"/>
    </source>
</evidence>
<feature type="compositionally biased region" description="Pro residues" evidence="1">
    <location>
        <begin position="94"/>
        <end position="107"/>
    </location>
</feature>
<reference evidence="2" key="1">
    <citation type="submission" date="2016-12" db="EMBL/GenBank/DDBJ databases">
        <title>An insight into the sialome and mialome of the sand fly, Nyssomyia neivai.</title>
        <authorList>
            <person name="Sebastian V."/>
            <person name="Goulart T.M."/>
            <person name="Oliveira W."/>
            <person name="Calvo E."/>
            <person name="Oliveira L.F."/>
            <person name="Pinto M.C."/>
            <person name="Rosselino A.M."/>
            <person name="Ribeiro J.M."/>
        </authorList>
    </citation>
    <scope>NUCLEOTIDE SEQUENCE</scope>
</reference>
<sequence>MRLLKGKMDVVAPISAPILQIVAMPVHEMESTPFPWYSMMAPVPPLTVRMSATLRMTSFGDVHPLIFPVRCTPMTLGHFSSHGISAITSTASAPPTPMHKPPKPPPLGVWESVPIIRSPGKA</sequence>
<proteinExistence type="predicted"/>
<protein>
    <submittedName>
        <fullName evidence="2">Uncharacterized protein</fullName>
    </submittedName>
</protein>
<name>A0A1L8DCW2_9DIPT</name>
<dbReference type="AlphaFoldDB" id="A0A1L8DCW2"/>
<evidence type="ECO:0000313" key="2">
    <source>
        <dbReference type="EMBL" id="JAV04225.1"/>
    </source>
</evidence>
<organism evidence="2">
    <name type="scientific">Nyssomyia neivai</name>
    <dbReference type="NCBI Taxonomy" id="330878"/>
    <lineage>
        <taxon>Eukaryota</taxon>
        <taxon>Metazoa</taxon>
        <taxon>Ecdysozoa</taxon>
        <taxon>Arthropoda</taxon>
        <taxon>Hexapoda</taxon>
        <taxon>Insecta</taxon>
        <taxon>Pterygota</taxon>
        <taxon>Neoptera</taxon>
        <taxon>Endopterygota</taxon>
        <taxon>Diptera</taxon>
        <taxon>Nematocera</taxon>
        <taxon>Psychodoidea</taxon>
        <taxon>Psychodidae</taxon>
        <taxon>Nyssomyia</taxon>
    </lineage>
</organism>
<feature type="region of interest" description="Disordered" evidence="1">
    <location>
        <begin position="90"/>
        <end position="112"/>
    </location>
</feature>
<dbReference type="EMBL" id="GFDF01009859">
    <property type="protein sequence ID" value="JAV04225.1"/>
    <property type="molecule type" value="Transcribed_RNA"/>
</dbReference>
<accession>A0A1L8DCW2</accession>